<sequence length="362" mass="40593">MASDKRFQRTVQAVAEAVQIFATGTFDFAESIKQIWEPQTQPDAMETSNHLPMEGIQDADQLRDRTPVSQDGDQLAINSHSHPPAMTLYDGEGALEVPLEAIVPLDMSNTQLSNDMDAVARSLDDAVRSCYECFARWQDESPFPSCLLPALVAPPCEYCTRMQIKCKMIPAEEMRKMMQRKREARLYLASQNGNAPIKNERFEDLAYETSEPLGMPLSSPIVDVPQQQVGSKRAYHDIDEQQPMFKRQRLQELQRGIVRKISGGKWVQREEQDDHAAAAENGESSSSSKESSDEESEDESEEQLKHQLAPEAFSQEGRERIMKEAIPTDDIESGSSSSSSVDESSEEESEDESSEEDSETET</sequence>
<comment type="caution">
    <text evidence="2">The sequence shown here is derived from an EMBL/GenBank/DDBJ whole genome shotgun (WGS) entry which is preliminary data.</text>
</comment>
<feature type="compositionally biased region" description="Basic and acidic residues" evidence="1">
    <location>
        <begin position="267"/>
        <end position="277"/>
    </location>
</feature>
<feature type="compositionally biased region" description="Acidic residues" evidence="1">
    <location>
        <begin position="292"/>
        <end position="301"/>
    </location>
</feature>
<dbReference type="OrthoDB" id="4368917at2759"/>
<protein>
    <submittedName>
        <fullName evidence="2">Uncharacterized protein</fullName>
    </submittedName>
</protein>
<proteinExistence type="predicted"/>
<organism evidence="2 3">
    <name type="scientific">Penicillium nordicum</name>
    <dbReference type="NCBI Taxonomy" id="229535"/>
    <lineage>
        <taxon>Eukaryota</taxon>
        <taxon>Fungi</taxon>
        <taxon>Dikarya</taxon>
        <taxon>Ascomycota</taxon>
        <taxon>Pezizomycotina</taxon>
        <taxon>Eurotiomycetes</taxon>
        <taxon>Eurotiomycetidae</taxon>
        <taxon>Eurotiales</taxon>
        <taxon>Aspergillaceae</taxon>
        <taxon>Penicillium</taxon>
    </lineage>
</organism>
<keyword evidence="3" id="KW-1185">Reference proteome</keyword>
<evidence type="ECO:0000313" key="3">
    <source>
        <dbReference type="Proteomes" id="UP000037696"/>
    </source>
</evidence>
<feature type="compositionally biased region" description="Low complexity" evidence="1">
    <location>
        <begin position="333"/>
        <end position="342"/>
    </location>
</feature>
<dbReference type="AlphaFoldDB" id="A0A0M9WKN5"/>
<evidence type="ECO:0000313" key="2">
    <source>
        <dbReference type="EMBL" id="KOS48539.1"/>
    </source>
</evidence>
<accession>A0A0M9WKN5</accession>
<name>A0A0M9WKN5_9EURO</name>
<feature type="compositionally biased region" description="Acidic residues" evidence="1">
    <location>
        <begin position="343"/>
        <end position="362"/>
    </location>
</feature>
<evidence type="ECO:0000256" key="1">
    <source>
        <dbReference type="SAM" id="MobiDB-lite"/>
    </source>
</evidence>
<dbReference type="EMBL" id="LHQQ01000004">
    <property type="protein sequence ID" value="KOS48539.1"/>
    <property type="molecule type" value="Genomic_DNA"/>
</dbReference>
<gene>
    <name evidence="2" type="ORF">ACN38_g506</name>
</gene>
<reference evidence="2 3" key="1">
    <citation type="submission" date="2015-08" db="EMBL/GenBank/DDBJ databases">
        <title>Genome sequencing of Penicillium nordicum.</title>
        <authorList>
            <person name="Nguyen H.D."/>
            <person name="Seifert K.A."/>
        </authorList>
    </citation>
    <scope>NUCLEOTIDE SEQUENCE [LARGE SCALE GENOMIC DNA]</scope>
    <source>
        <strain evidence="2 3">DAOMC 185683</strain>
    </source>
</reference>
<dbReference type="Proteomes" id="UP000037696">
    <property type="component" value="Unassembled WGS sequence"/>
</dbReference>
<feature type="region of interest" description="Disordered" evidence="1">
    <location>
        <begin position="264"/>
        <end position="362"/>
    </location>
</feature>